<keyword evidence="7" id="KW-0539">Nucleus</keyword>
<dbReference type="Gene3D" id="1.10.10.60">
    <property type="entry name" value="Homeodomain-like"/>
    <property type="match status" value="2"/>
</dbReference>
<dbReference type="InterPro" id="IPR015495">
    <property type="entry name" value="Myb_TF_plants"/>
</dbReference>
<dbReference type="GO" id="GO:0003677">
    <property type="term" value="F:DNA binding"/>
    <property type="evidence" value="ECO:0007669"/>
    <property type="project" value="UniProtKB-KW"/>
</dbReference>
<evidence type="ECO:0000256" key="6">
    <source>
        <dbReference type="ARBA" id="ARBA00023163"/>
    </source>
</evidence>
<feature type="domain" description="HTH myb-type" evidence="10">
    <location>
        <begin position="62"/>
        <end position="116"/>
    </location>
</feature>
<evidence type="ECO:0000259" key="10">
    <source>
        <dbReference type="PROSITE" id="PS51294"/>
    </source>
</evidence>
<keyword evidence="3" id="KW-0805">Transcription regulation</keyword>
<evidence type="ECO:0000313" key="12">
    <source>
        <dbReference type="Proteomes" id="UP000237347"/>
    </source>
</evidence>
<name>A0AAW0IY21_QUESU</name>
<organism evidence="11 12">
    <name type="scientific">Quercus suber</name>
    <name type="common">Cork oak</name>
    <dbReference type="NCBI Taxonomy" id="58331"/>
    <lineage>
        <taxon>Eukaryota</taxon>
        <taxon>Viridiplantae</taxon>
        <taxon>Streptophyta</taxon>
        <taxon>Embryophyta</taxon>
        <taxon>Tracheophyta</taxon>
        <taxon>Spermatophyta</taxon>
        <taxon>Magnoliopsida</taxon>
        <taxon>eudicotyledons</taxon>
        <taxon>Gunneridae</taxon>
        <taxon>Pentapetalae</taxon>
        <taxon>rosids</taxon>
        <taxon>fabids</taxon>
        <taxon>Fagales</taxon>
        <taxon>Fagaceae</taxon>
        <taxon>Quercus</taxon>
    </lineage>
</organism>
<evidence type="ECO:0000256" key="7">
    <source>
        <dbReference type="ARBA" id="ARBA00023242"/>
    </source>
</evidence>
<accession>A0AAW0IY21</accession>
<evidence type="ECO:0000256" key="3">
    <source>
        <dbReference type="ARBA" id="ARBA00023015"/>
    </source>
</evidence>
<dbReference type="Pfam" id="PF00249">
    <property type="entry name" value="Myb_DNA-binding"/>
    <property type="match status" value="2"/>
</dbReference>
<dbReference type="PANTHER" id="PTHR47999">
    <property type="entry name" value="TRANSCRIPTION FACTOR MYB8-RELATED-RELATED"/>
    <property type="match status" value="1"/>
</dbReference>
<dbReference type="SUPFAM" id="SSF46689">
    <property type="entry name" value="Homeodomain-like"/>
    <property type="match status" value="1"/>
</dbReference>
<reference evidence="11 12" key="1">
    <citation type="journal article" date="2018" name="Sci. Data">
        <title>The draft genome sequence of cork oak.</title>
        <authorList>
            <person name="Ramos A.M."/>
            <person name="Usie A."/>
            <person name="Barbosa P."/>
            <person name="Barros P.M."/>
            <person name="Capote T."/>
            <person name="Chaves I."/>
            <person name="Simoes F."/>
            <person name="Abreu I."/>
            <person name="Carrasquinho I."/>
            <person name="Faro C."/>
            <person name="Guimaraes J.B."/>
            <person name="Mendonca D."/>
            <person name="Nobrega F."/>
            <person name="Rodrigues L."/>
            <person name="Saibo N.J.M."/>
            <person name="Varela M.C."/>
            <person name="Egas C."/>
            <person name="Matos J."/>
            <person name="Miguel C.M."/>
            <person name="Oliveira M.M."/>
            <person name="Ricardo C.P."/>
            <person name="Goncalves S."/>
        </authorList>
    </citation>
    <scope>NUCLEOTIDE SEQUENCE [LARGE SCALE GENOMIC DNA]</scope>
    <source>
        <strain evidence="12">cv. HL8</strain>
    </source>
</reference>
<sequence>MGRSPCCSKEGLNKGAWTAQEDKILTEYVRIHGEGQWGKLPKRAGLKRCGKSCRLRWLNYLRPDIKRGNISPDEEELIIRLHKLLGNRWSLIAGRLPGRTDNEIKNYWNSNLARKVHDNKSATPTPSGHSSEDKSKIDLQVVRTNDAINNKNYHFYTKDSWLSEDCDHTFNNKSLEFDMYHGLSSFANGSENIQSSDFMMDFNMGELCFSDLLISSYLPDSCVFECSNGYDNGLSPSLEKCSIFSSEMLCDWTFIQ</sequence>
<evidence type="ECO:0000256" key="4">
    <source>
        <dbReference type="ARBA" id="ARBA00023125"/>
    </source>
</evidence>
<dbReference type="CDD" id="cd00167">
    <property type="entry name" value="SANT"/>
    <property type="match status" value="2"/>
</dbReference>
<evidence type="ECO:0000256" key="2">
    <source>
        <dbReference type="ARBA" id="ARBA00022737"/>
    </source>
</evidence>
<dbReference type="PANTHER" id="PTHR47999:SF86">
    <property type="entry name" value="MYB-RELATED PROTEIN MYB4-LIKE"/>
    <property type="match status" value="1"/>
</dbReference>
<keyword evidence="2" id="KW-0677">Repeat</keyword>
<keyword evidence="6" id="KW-0804">Transcription</keyword>
<feature type="domain" description="Myb-like" evidence="9">
    <location>
        <begin position="9"/>
        <end position="61"/>
    </location>
</feature>
<dbReference type="InterPro" id="IPR009057">
    <property type="entry name" value="Homeodomain-like_sf"/>
</dbReference>
<dbReference type="GO" id="GO:0005634">
    <property type="term" value="C:nucleus"/>
    <property type="evidence" value="ECO:0007669"/>
    <property type="project" value="UniProtKB-SubCell"/>
</dbReference>
<dbReference type="FunFam" id="1.10.10.60:FF:000302">
    <property type="entry name" value="Transcription factor TT2"/>
    <property type="match status" value="1"/>
</dbReference>
<dbReference type="InterPro" id="IPR001005">
    <property type="entry name" value="SANT/Myb"/>
</dbReference>
<feature type="domain" description="HTH myb-type" evidence="10">
    <location>
        <begin position="9"/>
        <end position="61"/>
    </location>
</feature>
<dbReference type="FunFam" id="1.10.10.60:FF:000001">
    <property type="entry name" value="MYB-related transcription factor"/>
    <property type="match status" value="1"/>
</dbReference>
<keyword evidence="12" id="KW-1185">Reference proteome</keyword>
<dbReference type="SMART" id="SM00717">
    <property type="entry name" value="SANT"/>
    <property type="match status" value="2"/>
</dbReference>
<keyword evidence="4" id="KW-0238">DNA-binding</keyword>
<feature type="domain" description="Myb-like" evidence="9">
    <location>
        <begin position="62"/>
        <end position="112"/>
    </location>
</feature>
<dbReference type="EMBL" id="PKMF04000786">
    <property type="protein sequence ID" value="KAK7819339.1"/>
    <property type="molecule type" value="Genomic_DNA"/>
</dbReference>
<evidence type="ECO:0000259" key="9">
    <source>
        <dbReference type="PROSITE" id="PS50090"/>
    </source>
</evidence>
<proteinExistence type="predicted"/>
<dbReference type="PROSITE" id="PS50090">
    <property type="entry name" value="MYB_LIKE"/>
    <property type="match status" value="2"/>
</dbReference>
<dbReference type="PROSITE" id="PS51294">
    <property type="entry name" value="HTH_MYB"/>
    <property type="match status" value="2"/>
</dbReference>
<comment type="caution">
    <text evidence="11">The sequence shown here is derived from an EMBL/GenBank/DDBJ whole genome shotgun (WGS) entry which is preliminary data.</text>
</comment>
<evidence type="ECO:0000256" key="1">
    <source>
        <dbReference type="ARBA" id="ARBA00004123"/>
    </source>
</evidence>
<gene>
    <name evidence="11" type="primary">C1_9</name>
    <name evidence="11" type="ORF">CFP56_040420</name>
</gene>
<protein>
    <recommendedName>
        <fullName evidence="8">Myb-related protein 123</fullName>
    </recommendedName>
</protein>
<comment type="subcellular location">
    <subcellularLocation>
        <location evidence="1">Nucleus</location>
    </subcellularLocation>
</comment>
<dbReference type="AlphaFoldDB" id="A0AAW0IY21"/>
<evidence type="ECO:0000256" key="8">
    <source>
        <dbReference type="ARBA" id="ARBA00083772"/>
    </source>
</evidence>
<evidence type="ECO:0000256" key="5">
    <source>
        <dbReference type="ARBA" id="ARBA00023159"/>
    </source>
</evidence>
<dbReference type="InterPro" id="IPR017930">
    <property type="entry name" value="Myb_dom"/>
</dbReference>
<keyword evidence="5" id="KW-0010">Activator</keyword>
<evidence type="ECO:0000313" key="11">
    <source>
        <dbReference type="EMBL" id="KAK7819339.1"/>
    </source>
</evidence>
<dbReference type="Proteomes" id="UP000237347">
    <property type="component" value="Unassembled WGS sequence"/>
</dbReference>